<dbReference type="Pfam" id="PF20168">
    <property type="entry name" value="PDS5"/>
    <property type="match status" value="1"/>
</dbReference>
<name>A0A7R9GQY7_TIMCR</name>
<sequence length="1038" mass="119072">MMSSAIDLKNWCCNLVNLFANEEKLFYHLKDLLDELSKIKPSIPNDLGVVLDHLTLKEFLTNDNPSILTLLAMIFSQLHRYINLVEYSSQENLQKIMHLLNRALICFEERFSKKLLEELIDSHILNLCHEFTDENTRVEWIVNILSTCINCTDKITGSDTKDLIFKLLKHFLEKMRRKHVHIRILDKLYGYIIKKPNNTHEVEMVSKLLNACYARLEMKTKEEEPKQLQENTISPQTLFTIIIIIIIIINCFQFMATINSGEEERKIGIWFTCNFLQSHPSMRGECLDYLKRRSNDDEVEVVLLVIDGLHRAVCLDPTMFSDDTQPLNMIAELALHHEEFNVRKRAIKTLAHVHHKYKHEEKIASSQKILVWIRNTVLKHCISRPSNRDRSVVDNMWTMYLVNPHLSPGKRMDTLLQIWVSLDEDAQAGYHKLALHHIKSVVDNMWTMYLVNPHLSPGKRMDTLLQIWVSLDEDAQAGYHKLALHHIKMRSLLSQLLEILRKPECKPEDESAVENLVHLISDQLDEQENDIKHVEKIVHLLEEDQSLQELIEQLLHLGIMCCHSEIIYEVFFEYPHLGFGPHVLRFLTMLVKRNTYEVFFEYPHLGFGPHVLRFLTMLVKRNTYVLEVLKIICLLSKHTYLESLFKVQFNEILVSKLKFVLINGPIKHAKYAAEFFARRLMNREDEIFQLVNHLLEIFGRHIITSPRSVLSLIPPIPLHTHLLEISSHIITSPRSVLSLIPPIPLHTHLLEISSHIITSPRSVLSLIPPIPLHTHLLEISSHIITSPRSVLSLIPPIPLHTHLLEISSHIITSPRSVLSLIPPIPLHTHLLEISSHIITSPRSVLSLIPPIPLHTHLLEISSHIITSPRSVLSLIPPIPLHTHLLEISSHIITSPRSVLSLIPPIPLHTHLLEISSHIITSPRSVLSLIPPIPLHTHLLEISSHIITSPRSVLSLIPPIPLHTHLLEISSHIITSPRSVLSLIPPITLHTQLLEISSHIVTSPRSVLSLIPPITLHTQLLEISSHIVPSFHSGSPQSF</sequence>
<dbReference type="EMBL" id="OC316615">
    <property type="protein sequence ID" value="CAD7392963.1"/>
    <property type="molecule type" value="Genomic_DNA"/>
</dbReference>
<organism evidence="1">
    <name type="scientific">Timema cristinae</name>
    <name type="common">Walking stick</name>
    <dbReference type="NCBI Taxonomy" id="61476"/>
    <lineage>
        <taxon>Eukaryota</taxon>
        <taxon>Metazoa</taxon>
        <taxon>Ecdysozoa</taxon>
        <taxon>Arthropoda</taxon>
        <taxon>Hexapoda</taxon>
        <taxon>Insecta</taxon>
        <taxon>Pterygota</taxon>
        <taxon>Neoptera</taxon>
        <taxon>Polyneoptera</taxon>
        <taxon>Phasmatodea</taxon>
        <taxon>Timematodea</taxon>
        <taxon>Timematoidea</taxon>
        <taxon>Timematidae</taxon>
        <taxon>Timema</taxon>
    </lineage>
</organism>
<accession>A0A7R9GQY7</accession>
<protein>
    <submittedName>
        <fullName evidence="1">Uncharacterized protein</fullName>
    </submittedName>
</protein>
<evidence type="ECO:0000313" key="1">
    <source>
        <dbReference type="EMBL" id="CAD7392963.1"/>
    </source>
</evidence>
<dbReference type="AlphaFoldDB" id="A0A7R9GQY7"/>
<gene>
    <name evidence="1" type="ORF">TCEB3V08_LOCUS963</name>
</gene>
<proteinExistence type="predicted"/>
<reference evidence="1" key="1">
    <citation type="submission" date="2020-11" db="EMBL/GenBank/DDBJ databases">
        <authorList>
            <person name="Tran Van P."/>
        </authorList>
    </citation>
    <scope>NUCLEOTIDE SEQUENCE</scope>
</reference>
<dbReference type="InterPro" id="IPR016024">
    <property type="entry name" value="ARM-type_fold"/>
</dbReference>
<dbReference type="SUPFAM" id="SSF48371">
    <property type="entry name" value="ARM repeat"/>
    <property type="match status" value="1"/>
</dbReference>